<feature type="region of interest" description="Disordered" evidence="1">
    <location>
        <begin position="16"/>
        <end position="37"/>
    </location>
</feature>
<dbReference type="Proteomes" id="UP000294963">
    <property type="component" value="Unassembled WGS sequence"/>
</dbReference>
<evidence type="ECO:0000313" key="2">
    <source>
        <dbReference type="EMBL" id="TCM61197.1"/>
    </source>
</evidence>
<sequence length="135" mass="15706">MVFSYTGLLQFKQSKRNGIPNDFSEKTSDQPHGAASDSAIQAWENALDQMIYAFSPALEYEDIEACIYDLDMQVIDAENKTGVIRTKLKRTPKEDFTEQDIADYNARKKQWEQMDAEKRKQGRELFAQHFESLWD</sequence>
<organism evidence="2 3">
    <name type="scientific">Acinetobacter calcoaceticus</name>
    <dbReference type="NCBI Taxonomy" id="471"/>
    <lineage>
        <taxon>Bacteria</taxon>
        <taxon>Pseudomonadati</taxon>
        <taxon>Pseudomonadota</taxon>
        <taxon>Gammaproteobacteria</taxon>
        <taxon>Moraxellales</taxon>
        <taxon>Moraxellaceae</taxon>
        <taxon>Acinetobacter</taxon>
        <taxon>Acinetobacter calcoaceticus/baumannii complex</taxon>
    </lineage>
</organism>
<accession>A0A4R1XBU8</accession>
<reference evidence="2 3" key="1">
    <citation type="submission" date="2019-03" db="EMBL/GenBank/DDBJ databases">
        <title>Genomic analyses of the natural microbiome of Caenorhabditis elegans.</title>
        <authorList>
            <person name="Samuel B."/>
        </authorList>
    </citation>
    <scope>NUCLEOTIDE SEQUENCE [LARGE SCALE GENOMIC DNA]</scope>
    <source>
        <strain evidence="2 3">JUb89</strain>
    </source>
</reference>
<dbReference type="EMBL" id="SLVJ01000029">
    <property type="protein sequence ID" value="TCM61197.1"/>
    <property type="molecule type" value="Genomic_DNA"/>
</dbReference>
<dbReference type="OrthoDB" id="9977315at2"/>
<keyword evidence="3" id="KW-1185">Reference proteome</keyword>
<evidence type="ECO:0000313" key="3">
    <source>
        <dbReference type="Proteomes" id="UP000294963"/>
    </source>
</evidence>
<protein>
    <submittedName>
        <fullName evidence="2">Uncharacterized protein</fullName>
    </submittedName>
</protein>
<comment type="caution">
    <text evidence="2">The sequence shown here is derived from an EMBL/GenBank/DDBJ whole genome shotgun (WGS) entry which is preliminary data.</text>
</comment>
<dbReference type="AlphaFoldDB" id="A0A4R1XBU8"/>
<evidence type="ECO:0000256" key="1">
    <source>
        <dbReference type="SAM" id="MobiDB-lite"/>
    </source>
</evidence>
<name>A0A4R1XBU8_ACICA</name>
<proteinExistence type="predicted"/>
<gene>
    <name evidence="2" type="ORF">EC844_12950</name>
</gene>